<dbReference type="Proteomes" id="UP000004931">
    <property type="component" value="Unassembled WGS sequence"/>
</dbReference>
<dbReference type="STRING" id="247633.GP2143_13826"/>
<dbReference type="EMBL" id="AAVT01000001">
    <property type="protein sequence ID" value="EAW32339.1"/>
    <property type="molecule type" value="Genomic_DNA"/>
</dbReference>
<comment type="caution">
    <text evidence="1">The sequence shown here is derived from an EMBL/GenBank/DDBJ whole genome shotgun (WGS) entry which is preliminary data.</text>
</comment>
<evidence type="ECO:0000313" key="1">
    <source>
        <dbReference type="EMBL" id="EAW32339.1"/>
    </source>
</evidence>
<dbReference type="AlphaFoldDB" id="A0Y885"/>
<accession>A0Y885</accession>
<keyword evidence="2" id="KW-1185">Reference proteome</keyword>
<protein>
    <submittedName>
        <fullName evidence="1">Uncharacterized protein</fullName>
    </submittedName>
</protein>
<sequence length="66" mass="7506">MVQLGLMLQNEFARDLHSLNPSVERGPVIPLTRKDHHGGWEHLVMIKLLRSAASHTAMKNAFDLYL</sequence>
<reference evidence="1 2" key="1">
    <citation type="journal article" date="2010" name="J. Bacteriol.">
        <title>Genome sequence of the oligotrophic marine Gammaproteobacterium HTCC2143, isolated from the Oregon Coast.</title>
        <authorList>
            <person name="Oh H.M."/>
            <person name="Kang I."/>
            <person name="Ferriera S."/>
            <person name="Giovannoni S.J."/>
            <person name="Cho J.C."/>
        </authorList>
    </citation>
    <scope>NUCLEOTIDE SEQUENCE [LARGE SCALE GENOMIC DNA]</scope>
    <source>
        <strain evidence="1 2">HTCC2143</strain>
    </source>
</reference>
<proteinExistence type="predicted"/>
<evidence type="ECO:0000313" key="2">
    <source>
        <dbReference type="Proteomes" id="UP000004931"/>
    </source>
</evidence>
<name>A0Y885_9GAMM</name>
<gene>
    <name evidence="1" type="ORF">GP2143_13826</name>
</gene>
<organism evidence="1 2">
    <name type="scientific">marine gamma proteobacterium HTCC2143</name>
    <dbReference type="NCBI Taxonomy" id="247633"/>
    <lineage>
        <taxon>Bacteria</taxon>
        <taxon>Pseudomonadati</taxon>
        <taxon>Pseudomonadota</taxon>
        <taxon>Gammaproteobacteria</taxon>
        <taxon>Cellvibrionales</taxon>
        <taxon>Spongiibacteraceae</taxon>
        <taxon>BD1-7 clade</taxon>
    </lineage>
</organism>